<evidence type="ECO:0000313" key="2">
    <source>
        <dbReference type="Proteomes" id="UP000271241"/>
    </source>
</evidence>
<organism evidence="1 2">
    <name type="scientific">Thamnocephalis sphaerospora</name>
    <dbReference type="NCBI Taxonomy" id="78915"/>
    <lineage>
        <taxon>Eukaryota</taxon>
        <taxon>Fungi</taxon>
        <taxon>Fungi incertae sedis</taxon>
        <taxon>Zoopagomycota</taxon>
        <taxon>Zoopagomycotina</taxon>
        <taxon>Zoopagomycetes</taxon>
        <taxon>Zoopagales</taxon>
        <taxon>Sigmoideomycetaceae</taxon>
        <taxon>Thamnocephalis</taxon>
    </lineage>
</organism>
<feature type="non-terminal residue" evidence="1">
    <location>
        <position position="1"/>
    </location>
</feature>
<keyword evidence="2" id="KW-1185">Reference proteome</keyword>
<dbReference type="AlphaFoldDB" id="A0A4P9XR01"/>
<proteinExistence type="predicted"/>
<evidence type="ECO:0000313" key="1">
    <source>
        <dbReference type="EMBL" id="RKP08478.1"/>
    </source>
</evidence>
<accession>A0A4P9XR01</accession>
<gene>
    <name evidence="1" type="ORF">THASP1DRAFT_2397</name>
</gene>
<name>A0A4P9XR01_9FUNG</name>
<sequence>KSVKFAADVNVEFTHTADDYDRTAAPMAKLNFRDFAELMQVRAMVRRQAEEILREASM</sequence>
<dbReference type="Proteomes" id="UP000271241">
    <property type="component" value="Unassembled WGS sequence"/>
</dbReference>
<dbReference type="EMBL" id="KZ992599">
    <property type="protein sequence ID" value="RKP08478.1"/>
    <property type="molecule type" value="Genomic_DNA"/>
</dbReference>
<dbReference type="OrthoDB" id="5596610at2759"/>
<feature type="non-terminal residue" evidence="1">
    <location>
        <position position="58"/>
    </location>
</feature>
<reference evidence="2" key="1">
    <citation type="journal article" date="2018" name="Nat. Microbiol.">
        <title>Leveraging single-cell genomics to expand the fungal tree of life.</title>
        <authorList>
            <person name="Ahrendt S.R."/>
            <person name="Quandt C.A."/>
            <person name="Ciobanu D."/>
            <person name="Clum A."/>
            <person name="Salamov A."/>
            <person name="Andreopoulos B."/>
            <person name="Cheng J.F."/>
            <person name="Woyke T."/>
            <person name="Pelin A."/>
            <person name="Henrissat B."/>
            <person name="Reynolds N.K."/>
            <person name="Benny G.L."/>
            <person name="Smith M.E."/>
            <person name="James T.Y."/>
            <person name="Grigoriev I.V."/>
        </authorList>
    </citation>
    <scope>NUCLEOTIDE SEQUENCE [LARGE SCALE GENOMIC DNA]</scope>
    <source>
        <strain evidence="2">RSA 1356</strain>
    </source>
</reference>
<protein>
    <submittedName>
        <fullName evidence="1">Uncharacterized protein</fullName>
    </submittedName>
</protein>